<name>A0A8J4WVB6_CLAMG</name>
<sequence>MMGKYSRSVLFIAEMQRPHFRSPYPAAGPRSGGFRSPPPALDRAGGRFPSPPWAFPNGPYGPRFGLYSGSPGGHTPPREFSGNRGGSGGGKSAGHTPRRPNGSPTYRHSPYQSPGAHSGYQVETHSLSKGITHSQKRNKLQ</sequence>
<dbReference type="EMBL" id="QNUK01000523">
    <property type="protein sequence ID" value="KAF5892156.1"/>
    <property type="molecule type" value="Genomic_DNA"/>
</dbReference>
<keyword evidence="3" id="KW-1185">Reference proteome</keyword>
<gene>
    <name evidence="2" type="ORF">DAT39_018155</name>
</gene>
<evidence type="ECO:0000313" key="2">
    <source>
        <dbReference type="EMBL" id="KAF5892156.1"/>
    </source>
</evidence>
<organism evidence="2 3">
    <name type="scientific">Clarias magur</name>
    <name type="common">Asian catfish</name>
    <name type="synonym">Macropteronotus magur</name>
    <dbReference type="NCBI Taxonomy" id="1594786"/>
    <lineage>
        <taxon>Eukaryota</taxon>
        <taxon>Metazoa</taxon>
        <taxon>Chordata</taxon>
        <taxon>Craniata</taxon>
        <taxon>Vertebrata</taxon>
        <taxon>Euteleostomi</taxon>
        <taxon>Actinopterygii</taxon>
        <taxon>Neopterygii</taxon>
        <taxon>Teleostei</taxon>
        <taxon>Ostariophysi</taxon>
        <taxon>Siluriformes</taxon>
        <taxon>Clariidae</taxon>
        <taxon>Clarias</taxon>
    </lineage>
</organism>
<feature type="compositionally biased region" description="Polar residues" evidence="1">
    <location>
        <begin position="102"/>
        <end position="112"/>
    </location>
</feature>
<accession>A0A8J4WVB6</accession>
<feature type="compositionally biased region" description="Gly residues" evidence="1">
    <location>
        <begin position="83"/>
        <end position="92"/>
    </location>
</feature>
<evidence type="ECO:0000313" key="3">
    <source>
        <dbReference type="Proteomes" id="UP000727407"/>
    </source>
</evidence>
<feature type="region of interest" description="Disordered" evidence="1">
    <location>
        <begin position="18"/>
        <end position="141"/>
    </location>
</feature>
<feature type="compositionally biased region" description="Polar residues" evidence="1">
    <location>
        <begin position="121"/>
        <end position="133"/>
    </location>
</feature>
<comment type="caution">
    <text evidence="2">The sequence shown here is derived from an EMBL/GenBank/DDBJ whole genome shotgun (WGS) entry which is preliminary data.</text>
</comment>
<dbReference type="AlphaFoldDB" id="A0A8J4WVB6"/>
<evidence type="ECO:0000256" key="1">
    <source>
        <dbReference type="SAM" id="MobiDB-lite"/>
    </source>
</evidence>
<proteinExistence type="predicted"/>
<dbReference type="Proteomes" id="UP000727407">
    <property type="component" value="Unassembled WGS sequence"/>
</dbReference>
<dbReference type="OrthoDB" id="6086265at2759"/>
<protein>
    <submittedName>
        <fullName evidence="2">M-phase-specific PLK1-interacting protein</fullName>
    </submittedName>
</protein>
<reference evidence="2" key="1">
    <citation type="submission" date="2020-07" db="EMBL/GenBank/DDBJ databases">
        <title>Clarias magur genome sequencing, assembly and annotation.</title>
        <authorList>
            <person name="Kushwaha B."/>
            <person name="Kumar R."/>
            <person name="Das P."/>
            <person name="Joshi C.G."/>
            <person name="Kumar D."/>
            <person name="Nagpure N.S."/>
            <person name="Pandey M."/>
            <person name="Agarwal S."/>
            <person name="Srivastava S."/>
            <person name="Singh M."/>
            <person name="Sahoo L."/>
            <person name="Jayasankar P."/>
            <person name="Meher P.K."/>
            <person name="Koringa P.G."/>
            <person name="Iquebal M.A."/>
            <person name="Das S.P."/>
            <person name="Bit A."/>
            <person name="Patnaik S."/>
            <person name="Patel N."/>
            <person name="Shah T.M."/>
            <person name="Hinsu A."/>
            <person name="Jena J.K."/>
        </authorList>
    </citation>
    <scope>NUCLEOTIDE SEQUENCE</scope>
    <source>
        <strain evidence="2">CIFAMagur01</strain>
        <tissue evidence="2">Testis</tissue>
    </source>
</reference>